<dbReference type="GO" id="GO:0005886">
    <property type="term" value="C:plasma membrane"/>
    <property type="evidence" value="ECO:0007669"/>
    <property type="project" value="TreeGrafter"/>
</dbReference>
<keyword evidence="1" id="KW-1133">Transmembrane helix</keyword>
<dbReference type="EMBL" id="FOVK01000001">
    <property type="protein sequence ID" value="SFN28345.1"/>
    <property type="molecule type" value="Genomic_DNA"/>
</dbReference>
<feature type="transmembrane region" description="Helical" evidence="1">
    <location>
        <begin position="97"/>
        <end position="113"/>
    </location>
</feature>
<dbReference type="OrthoDB" id="5690292at2"/>
<dbReference type="Pfam" id="PF04304">
    <property type="entry name" value="DUF454"/>
    <property type="match status" value="1"/>
</dbReference>
<evidence type="ECO:0000256" key="1">
    <source>
        <dbReference type="SAM" id="Phobius"/>
    </source>
</evidence>
<keyword evidence="1" id="KW-0812">Transmembrane</keyword>
<evidence type="ECO:0008006" key="4">
    <source>
        <dbReference type="Google" id="ProtNLM"/>
    </source>
</evidence>
<dbReference type="PANTHER" id="PTHR35813">
    <property type="entry name" value="INNER MEMBRANE PROTEIN YBAN"/>
    <property type="match status" value="1"/>
</dbReference>
<dbReference type="STRING" id="398199.SAMN05421804_104290"/>
<keyword evidence="1" id="KW-0472">Membrane</keyword>
<accession>A0A1I4XR73</accession>
<evidence type="ECO:0000313" key="3">
    <source>
        <dbReference type="Proteomes" id="UP000181899"/>
    </source>
</evidence>
<keyword evidence="3" id="KW-1185">Reference proteome</keyword>
<proteinExistence type="predicted"/>
<organism evidence="2 3">
    <name type="scientific">Proteiniclasticum ruminis</name>
    <dbReference type="NCBI Taxonomy" id="398199"/>
    <lineage>
        <taxon>Bacteria</taxon>
        <taxon>Bacillati</taxon>
        <taxon>Bacillota</taxon>
        <taxon>Clostridia</taxon>
        <taxon>Eubacteriales</taxon>
        <taxon>Clostridiaceae</taxon>
        <taxon>Proteiniclasticum</taxon>
    </lineage>
</organism>
<sequence>MKILYIVLGFLFFGLGAIGALVPVLPTTPFLLLASFFFAKGSDRFNRWFMNTSLYKNHLESFYESRSMTRKTKVSLLTFATSMMLLSLYFMPSIYGKIFMICMILFLHYYFHFRIRTIRETSSEPSGRL</sequence>
<dbReference type="InterPro" id="IPR007401">
    <property type="entry name" value="DUF454"/>
</dbReference>
<evidence type="ECO:0000313" key="2">
    <source>
        <dbReference type="EMBL" id="SFN28345.1"/>
    </source>
</evidence>
<protein>
    <recommendedName>
        <fullName evidence="4">Inner membrane protein</fullName>
    </recommendedName>
</protein>
<dbReference type="PANTHER" id="PTHR35813:SF1">
    <property type="entry name" value="INNER MEMBRANE PROTEIN YBAN"/>
    <property type="match status" value="1"/>
</dbReference>
<dbReference type="RefSeq" id="WP_074908982.1">
    <property type="nucleotide sequence ID" value="NZ_FOVK01000001.1"/>
</dbReference>
<reference evidence="2 3" key="1">
    <citation type="submission" date="2016-10" db="EMBL/GenBank/DDBJ databases">
        <authorList>
            <person name="de Groot N.N."/>
        </authorList>
    </citation>
    <scope>NUCLEOTIDE SEQUENCE [LARGE SCALE GENOMIC DNA]</scope>
    <source>
        <strain evidence="2 3">ML2</strain>
    </source>
</reference>
<gene>
    <name evidence="2" type="ORF">SAMN04488695_101132</name>
</gene>
<dbReference type="PIRSF" id="PIRSF016789">
    <property type="entry name" value="DUF454"/>
    <property type="match status" value="1"/>
</dbReference>
<dbReference type="AlphaFoldDB" id="A0A1I4XR73"/>
<dbReference type="Proteomes" id="UP000181899">
    <property type="component" value="Unassembled WGS sequence"/>
</dbReference>
<name>A0A1I4XR73_9CLOT</name>
<feature type="transmembrane region" description="Helical" evidence="1">
    <location>
        <begin position="6"/>
        <end position="39"/>
    </location>
</feature>